<organism evidence="4 5">
    <name type="scientific">Apatococcus lobatus</name>
    <dbReference type="NCBI Taxonomy" id="904363"/>
    <lineage>
        <taxon>Eukaryota</taxon>
        <taxon>Viridiplantae</taxon>
        <taxon>Chlorophyta</taxon>
        <taxon>core chlorophytes</taxon>
        <taxon>Trebouxiophyceae</taxon>
        <taxon>Chlorellales</taxon>
        <taxon>Chlorellaceae</taxon>
        <taxon>Apatococcus</taxon>
    </lineage>
</organism>
<name>A0AAW1Q927_9CHLO</name>
<evidence type="ECO:0000256" key="1">
    <source>
        <dbReference type="ARBA" id="ARBA00008668"/>
    </source>
</evidence>
<dbReference type="PROSITE" id="PS51257">
    <property type="entry name" value="PROKAR_LIPOPROTEIN"/>
    <property type="match status" value="1"/>
</dbReference>
<dbReference type="PANTHER" id="PTHR45648">
    <property type="entry name" value="GDSL LIPASE/ACYLHYDROLASE FAMILY PROTEIN (AFU_ORTHOLOGUE AFUA_4G14700)"/>
    <property type="match status" value="1"/>
</dbReference>
<keyword evidence="5" id="KW-1185">Reference proteome</keyword>
<dbReference type="EMBL" id="JALJOS010000056">
    <property type="protein sequence ID" value="KAK9818710.1"/>
    <property type="molecule type" value="Genomic_DNA"/>
</dbReference>
<feature type="chain" id="PRO_5043766274" evidence="3">
    <location>
        <begin position="24"/>
        <end position="328"/>
    </location>
</feature>
<keyword evidence="3" id="KW-0732">Signal</keyword>
<dbReference type="AlphaFoldDB" id="A0AAW1Q927"/>
<keyword evidence="2" id="KW-0378">Hydrolase</keyword>
<comment type="caution">
    <text evidence="4">The sequence shown here is derived from an EMBL/GenBank/DDBJ whole genome shotgun (WGS) entry which is preliminary data.</text>
</comment>
<evidence type="ECO:0000256" key="2">
    <source>
        <dbReference type="ARBA" id="ARBA00022801"/>
    </source>
</evidence>
<dbReference type="Pfam" id="PF00657">
    <property type="entry name" value="Lipase_GDSL"/>
    <property type="match status" value="1"/>
</dbReference>
<evidence type="ECO:0000256" key="3">
    <source>
        <dbReference type="SAM" id="SignalP"/>
    </source>
</evidence>
<evidence type="ECO:0000313" key="5">
    <source>
        <dbReference type="Proteomes" id="UP001438707"/>
    </source>
</evidence>
<proteinExistence type="inferred from homology"/>
<dbReference type="CDD" id="cd01846">
    <property type="entry name" value="fatty_acyltransferase_like"/>
    <property type="match status" value="1"/>
</dbReference>
<dbReference type="PANTHER" id="PTHR45648:SF22">
    <property type="entry name" value="GDSL LIPASE_ACYLHYDROLASE FAMILY PROTEIN (AFU_ORTHOLOGUE AFUA_4G14700)"/>
    <property type="match status" value="1"/>
</dbReference>
<dbReference type="Gene3D" id="3.40.50.1110">
    <property type="entry name" value="SGNH hydrolase"/>
    <property type="match status" value="1"/>
</dbReference>
<gene>
    <name evidence="4" type="ORF">WJX74_000678</name>
</gene>
<feature type="signal peptide" evidence="3">
    <location>
        <begin position="1"/>
        <end position="23"/>
    </location>
</feature>
<protein>
    <submittedName>
        <fullName evidence="4">Uncharacterized protein</fullName>
    </submittedName>
</protein>
<reference evidence="4 5" key="1">
    <citation type="journal article" date="2024" name="Nat. Commun.">
        <title>Phylogenomics reveals the evolutionary origins of lichenization in chlorophyte algae.</title>
        <authorList>
            <person name="Puginier C."/>
            <person name="Libourel C."/>
            <person name="Otte J."/>
            <person name="Skaloud P."/>
            <person name="Haon M."/>
            <person name="Grisel S."/>
            <person name="Petersen M."/>
            <person name="Berrin J.G."/>
            <person name="Delaux P.M."/>
            <person name="Dal Grande F."/>
            <person name="Keller J."/>
        </authorList>
    </citation>
    <scope>NUCLEOTIDE SEQUENCE [LARGE SCALE GENOMIC DNA]</scope>
    <source>
        <strain evidence="4 5">SAG 2145</strain>
    </source>
</reference>
<dbReference type="SUPFAM" id="SSF52266">
    <property type="entry name" value="SGNH hydrolase"/>
    <property type="match status" value="1"/>
</dbReference>
<dbReference type="GO" id="GO:0016788">
    <property type="term" value="F:hydrolase activity, acting on ester bonds"/>
    <property type="evidence" value="ECO:0007669"/>
    <property type="project" value="InterPro"/>
</dbReference>
<sequence length="328" mass="34826">MQASRAVLLSCIALACLVGAAQATIVIFGDSLSDNGNGANPVVHDALSTAQIDVGIYPPAPYYKGHFSNGPTWPDVAAPALGQELENLATGNAATGSVPGAFTVEPPFAYLTAPAMVPVPSSYQQAMSYAALHGGSVNPDNWYVIWIGANDFVYTANGVQQATVPGMIQYINMTMTAAYSAGARKFVVFNLPQLSSLPMFSAPFRNASASASAKAYLNANVPTFNTMIASLIQQYPTTHPGATVLPYDVNALFNNVTSNLATYGFTNAMDPCYMGPSFFEDITGFFDYPSCSNPSDHVFWDNVHPTKHFHHVLGNDFVAKLGAQIATI</sequence>
<dbReference type="InterPro" id="IPR051058">
    <property type="entry name" value="GDSL_Est/Lipase"/>
</dbReference>
<accession>A0AAW1Q927</accession>
<comment type="similarity">
    <text evidence="1">Belongs to the 'GDSL' lipolytic enzyme family.</text>
</comment>
<dbReference type="InterPro" id="IPR001087">
    <property type="entry name" value="GDSL"/>
</dbReference>
<evidence type="ECO:0000313" key="4">
    <source>
        <dbReference type="EMBL" id="KAK9818710.1"/>
    </source>
</evidence>
<dbReference type="Proteomes" id="UP001438707">
    <property type="component" value="Unassembled WGS sequence"/>
</dbReference>
<dbReference type="InterPro" id="IPR036514">
    <property type="entry name" value="SGNH_hydro_sf"/>
</dbReference>